<dbReference type="GO" id="GO:0017076">
    <property type="term" value="F:purine nucleotide binding"/>
    <property type="evidence" value="ECO:0007669"/>
    <property type="project" value="InterPro"/>
</dbReference>
<dbReference type="GO" id="GO:0006094">
    <property type="term" value="P:gluconeogenesis"/>
    <property type="evidence" value="ECO:0007669"/>
    <property type="project" value="InterPro"/>
</dbReference>
<dbReference type="InterPro" id="IPR013035">
    <property type="entry name" value="PEP_carboxykinase_C"/>
</dbReference>
<accession>A0A183GFG0</accession>
<dbReference type="GO" id="GO:0004611">
    <property type="term" value="F:phosphoenolpyruvate carboxykinase activity"/>
    <property type="evidence" value="ECO:0007669"/>
    <property type="project" value="InterPro"/>
</dbReference>
<name>A0A183GFG0_HELPZ</name>
<dbReference type="AlphaFoldDB" id="A0A183GFG0"/>
<dbReference type="WBParaSite" id="HPBE_0002113001-mRNA-1">
    <property type="protein sequence ID" value="HPBE_0002113001-mRNA-1"/>
    <property type="gene ID" value="HPBE_0002113001"/>
</dbReference>
<organism evidence="1 2">
    <name type="scientific">Heligmosomoides polygyrus</name>
    <name type="common">Parasitic roundworm</name>
    <dbReference type="NCBI Taxonomy" id="6339"/>
    <lineage>
        <taxon>Eukaryota</taxon>
        <taxon>Metazoa</taxon>
        <taxon>Ecdysozoa</taxon>
        <taxon>Nematoda</taxon>
        <taxon>Chromadorea</taxon>
        <taxon>Rhabditida</taxon>
        <taxon>Rhabditina</taxon>
        <taxon>Rhabditomorpha</taxon>
        <taxon>Strongyloidea</taxon>
        <taxon>Heligmosomidae</taxon>
        <taxon>Heligmosomoides</taxon>
    </lineage>
</organism>
<dbReference type="SUPFAM" id="SSF53795">
    <property type="entry name" value="PEP carboxykinase-like"/>
    <property type="match status" value="1"/>
</dbReference>
<dbReference type="Proteomes" id="UP000050761">
    <property type="component" value="Unassembled WGS sequence"/>
</dbReference>
<sequence length="54" mass="6394">LPDINWDELMSVPKDYWLNDAKETRQFLEEQVGPDLPAEVRAEMDAQEERIYKA</sequence>
<proteinExistence type="predicted"/>
<dbReference type="Gene3D" id="3.90.228.20">
    <property type="match status" value="1"/>
</dbReference>
<reference evidence="2" key="1">
    <citation type="submission" date="2019-09" db="UniProtKB">
        <authorList>
            <consortium name="WormBaseParasite"/>
        </authorList>
    </citation>
    <scope>IDENTIFICATION</scope>
</reference>
<evidence type="ECO:0000313" key="2">
    <source>
        <dbReference type="WBParaSite" id="HPBE_0002113001-mRNA-1"/>
    </source>
</evidence>
<evidence type="ECO:0000313" key="1">
    <source>
        <dbReference type="Proteomes" id="UP000050761"/>
    </source>
</evidence>
<keyword evidence="1" id="KW-1185">Reference proteome</keyword>
<protein>
    <submittedName>
        <fullName evidence="2">Pyruvate dehydrogenase (Acetyl-transferring) E1 component subunit alpha</fullName>
    </submittedName>
</protein>